<feature type="chain" id="PRO_5046960741" evidence="2">
    <location>
        <begin position="27"/>
        <end position="527"/>
    </location>
</feature>
<protein>
    <submittedName>
        <fullName evidence="4">L,D-transpeptidase family protein</fullName>
    </submittedName>
</protein>
<evidence type="ECO:0000259" key="3">
    <source>
        <dbReference type="PROSITE" id="PS52029"/>
    </source>
</evidence>
<dbReference type="PROSITE" id="PS52029">
    <property type="entry name" value="LD_TPASE"/>
    <property type="match status" value="1"/>
</dbReference>
<gene>
    <name evidence="4" type="ORF">WCV66_05845</name>
</gene>
<evidence type="ECO:0000313" key="4">
    <source>
        <dbReference type="EMBL" id="WXB89757.1"/>
    </source>
</evidence>
<organism evidence="4 5">
    <name type="scientific">Metabacillus rhizosphaerae</name>
    <dbReference type="NCBI Taxonomy" id="3117747"/>
    <lineage>
        <taxon>Bacteria</taxon>
        <taxon>Bacillati</taxon>
        <taxon>Bacillota</taxon>
        <taxon>Bacilli</taxon>
        <taxon>Bacillales</taxon>
        <taxon>Bacillaceae</taxon>
        <taxon>Metabacillus</taxon>
    </lineage>
</organism>
<proteinExistence type="predicted"/>
<dbReference type="PANTHER" id="PTHR38589">
    <property type="entry name" value="BLR0621 PROTEIN"/>
    <property type="match status" value="1"/>
</dbReference>
<dbReference type="InterPro" id="IPR003646">
    <property type="entry name" value="SH3-like_bac-type"/>
</dbReference>
<evidence type="ECO:0000256" key="2">
    <source>
        <dbReference type="SAM" id="SignalP"/>
    </source>
</evidence>
<feature type="signal peptide" evidence="2">
    <location>
        <begin position="1"/>
        <end position="26"/>
    </location>
</feature>
<evidence type="ECO:0000313" key="5">
    <source>
        <dbReference type="Proteomes" id="UP001368328"/>
    </source>
</evidence>
<dbReference type="RefSeq" id="WP_338788259.1">
    <property type="nucleotide sequence ID" value="NZ_CP147403.1"/>
</dbReference>
<dbReference type="PANTHER" id="PTHR38589:SF1">
    <property type="entry name" value="BLR0621 PROTEIN"/>
    <property type="match status" value="1"/>
</dbReference>
<keyword evidence="1" id="KW-0573">Peptidoglycan synthesis</keyword>
<evidence type="ECO:0000256" key="1">
    <source>
        <dbReference type="PROSITE-ProRule" id="PRU01373"/>
    </source>
</evidence>
<dbReference type="Gene3D" id="2.30.30.40">
    <property type="entry name" value="SH3 Domains"/>
    <property type="match status" value="1"/>
</dbReference>
<keyword evidence="1" id="KW-0961">Cell wall biogenesis/degradation</keyword>
<dbReference type="Pfam" id="PF03734">
    <property type="entry name" value="YkuD"/>
    <property type="match status" value="1"/>
</dbReference>
<feature type="domain" description="L,D-TPase catalytic" evidence="3">
    <location>
        <begin position="49"/>
        <end position="226"/>
    </location>
</feature>
<feature type="active site" description="Proton donor/acceptor" evidence="1">
    <location>
        <position position="188"/>
    </location>
</feature>
<reference evidence="4 5" key="1">
    <citation type="submission" date="2024-02" db="EMBL/GenBank/DDBJ databases">
        <title>Seven novel Bacillus-like species.</title>
        <authorList>
            <person name="Liu G."/>
        </authorList>
    </citation>
    <scope>NUCLEOTIDE SEQUENCE [LARGE SCALE GENOMIC DNA]</scope>
    <source>
        <strain evidence="4 5">FJAT-53654</strain>
    </source>
</reference>
<keyword evidence="2" id="KW-0732">Signal</keyword>
<dbReference type="SMART" id="SM00287">
    <property type="entry name" value="SH3b"/>
    <property type="match status" value="3"/>
</dbReference>
<dbReference type="EMBL" id="CP147403">
    <property type="protein sequence ID" value="WXB89757.1"/>
    <property type="molecule type" value="Genomic_DNA"/>
</dbReference>
<comment type="pathway">
    <text evidence="1">Cell wall biogenesis; peptidoglycan biosynthesis.</text>
</comment>
<keyword evidence="5" id="KW-1185">Reference proteome</keyword>
<keyword evidence="1" id="KW-0133">Cell shape</keyword>
<accession>A0ABZ2MWG6</accession>
<dbReference type="Proteomes" id="UP001368328">
    <property type="component" value="Chromosome"/>
</dbReference>
<name>A0ABZ2MWG6_9BACI</name>
<dbReference type="InterPro" id="IPR005490">
    <property type="entry name" value="LD_TPept_cat_dom"/>
</dbReference>
<sequence length="527" mass="59395">MRRAMLIFLLTLIIAISPFISIQTSAATPSVESQLNQLKGGISQVIIATTDKTSSRNAEVSFYNKKNGKWVRVYSKMSGVVGKNGITTNKKEGDGKTPKGVYNLSTSFGTATKPSGLKLPYTKTNKYYYWIDDVKSNDYNKMMYYKGNADKRWNSYEKLTHSLYSHAVVIDYNTSPILKGKGSAIFLHTRTSKTQYTLGCVAIYKDSLVKIMKQLDPKLNPHIIISEKGSLNKTISEFTKGMTDDKEENTEKQYNYFSPTKSIPVYKHMTGNATIGTLYKGEIFPIIEDEFINWYKVKLGSTYGYIKKANTKGVSTIDRNKLTNSKALSKSFTAKNVLYVKANTEGNQITIGKIQKGISYPIISESENWYQIDFSGRIGYVWKANTSLDEGYFSPKNNIVVYKHMTGNATIGTLYKDEVYPIIDDQFVNWYKVKIGNTVGYIKKDETRYLTNVSVPSLNNGSTSSSIKVTAISDLYVKQNITGKQITFGKINKGVVYPILEETGNWYKIDFLGRIGFVWKFNASILK</sequence>
<feature type="active site" description="Nucleophile" evidence="1">
    <location>
        <position position="200"/>
    </location>
</feature>